<dbReference type="Proteomes" id="UP000594638">
    <property type="component" value="Unassembled WGS sequence"/>
</dbReference>
<gene>
    <name evidence="2" type="ORF">OLEA9_A085920</name>
</gene>
<name>A0A8S0ULC1_OLEEU</name>
<evidence type="ECO:0000256" key="1">
    <source>
        <dbReference type="SAM" id="MobiDB-lite"/>
    </source>
</evidence>
<protein>
    <submittedName>
        <fullName evidence="2">Uncharacterized protein</fullName>
    </submittedName>
</protein>
<evidence type="ECO:0000313" key="3">
    <source>
        <dbReference type="Proteomes" id="UP000594638"/>
    </source>
</evidence>
<feature type="compositionally biased region" description="Polar residues" evidence="1">
    <location>
        <begin position="40"/>
        <end position="55"/>
    </location>
</feature>
<dbReference type="AlphaFoldDB" id="A0A8S0ULC1"/>
<dbReference type="EMBL" id="CACTIH010009029">
    <property type="protein sequence ID" value="CAA3019723.1"/>
    <property type="molecule type" value="Genomic_DNA"/>
</dbReference>
<proteinExistence type="predicted"/>
<sequence length="152" mass="17491">MLNRLIISELKPELEFGDYDSYYLTWYDSSYGGDGPYGQPFSSSQERPYDNYNSSIHEEADDGMELPYSGDGNMLGGKEDSHCQAEENLDSYYTSNDMQLGYGDDQWSSYGGFSFRVGGMEDFHDHDSQELPYNNSWNDSNEIIPYERIFGY</sequence>
<keyword evidence="3" id="KW-1185">Reference proteome</keyword>
<evidence type="ECO:0000313" key="2">
    <source>
        <dbReference type="EMBL" id="CAA3019723.1"/>
    </source>
</evidence>
<accession>A0A8S0ULC1</accession>
<comment type="caution">
    <text evidence="2">The sequence shown here is derived from an EMBL/GenBank/DDBJ whole genome shotgun (WGS) entry which is preliminary data.</text>
</comment>
<dbReference type="Gramene" id="OE9A085920T1">
    <property type="protein sequence ID" value="OE9A085920C1"/>
    <property type="gene ID" value="OE9A085920"/>
</dbReference>
<reference evidence="2 3" key="1">
    <citation type="submission" date="2019-12" db="EMBL/GenBank/DDBJ databases">
        <authorList>
            <person name="Alioto T."/>
            <person name="Alioto T."/>
            <person name="Gomez Garrido J."/>
        </authorList>
    </citation>
    <scope>NUCLEOTIDE SEQUENCE [LARGE SCALE GENOMIC DNA]</scope>
</reference>
<feature type="region of interest" description="Disordered" evidence="1">
    <location>
        <begin position="37"/>
        <end position="56"/>
    </location>
</feature>
<organism evidence="2 3">
    <name type="scientific">Olea europaea subsp. europaea</name>
    <dbReference type="NCBI Taxonomy" id="158383"/>
    <lineage>
        <taxon>Eukaryota</taxon>
        <taxon>Viridiplantae</taxon>
        <taxon>Streptophyta</taxon>
        <taxon>Embryophyta</taxon>
        <taxon>Tracheophyta</taxon>
        <taxon>Spermatophyta</taxon>
        <taxon>Magnoliopsida</taxon>
        <taxon>eudicotyledons</taxon>
        <taxon>Gunneridae</taxon>
        <taxon>Pentapetalae</taxon>
        <taxon>asterids</taxon>
        <taxon>lamiids</taxon>
        <taxon>Lamiales</taxon>
        <taxon>Oleaceae</taxon>
        <taxon>Oleeae</taxon>
        <taxon>Olea</taxon>
    </lineage>
</organism>